<dbReference type="AlphaFoldDB" id="A0A974S7T6"/>
<dbReference type="SUPFAM" id="SSF52096">
    <property type="entry name" value="ClpP/crotonase"/>
    <property type="match status" value="1"/>
</dbReference>
<dbReference type="PANTHER" id="PTHR10381:SF70">
    <property type="entry name" value="ATP-DEPENDENT CLP PROTEASE PROTEOLYTIC SUBUNIT"/>
    <property type="match status" value="1"/>
</dbReference>
<keyword evidence="3" id="KW-0720">Serine protease</keyword>
<evidence type="ECO:0000256" key="2">
    <source>
        <dbReference type="ARBA" id="ARBA00022801"/>
    </source>
</evidence>
<dbReference type="EMBL" id="CP068570">
    <property type="protein sequence ID" value="QQZ50300.1"/>
    <property type="molecule type" value="Genomic_DNA"/>
</dbReference>
<keyword evidence="1" id="KW-0645">Protease</keyword>
<name>A0A974S7T6_9CAUL</name>
<evidence type="ECO:0000256" key="3">
    <source>
        <dbReference type="ARBA" id="ARBA00022825"/>
    </source>
</evidence>
<dbReference type="CDD" id="cd07016">
    <property type="entry name" value="S14_ClpP_1"/>
    <property type="match status" value="1"/>
</dbReference>
<dbReference type="InterPro" id="IPR029045">
    <property type="entry name" value="ClpP/crotonase-like_dom_sf"/>
</dbReference>
<protein>
    <submittedName>
        <fullName evidence="5">Phage portal protein</fullName>
    </submittedName>
</protein>
<proteinExistence type="predicted"/>
<dbReference type="GO" id="GO:0006515">
    <property type="term" value="P:protein quality control for misfolded or incompletely synthesized proteins"/>
    <property type="evidence" value="ECO:0007669"/>
    <property type="project" value="TreeGrafter"/>
</dbReference>
<sequence length="442" mass="48064">MGIGFVRYCLRRHLNKITHELNRKLFRTARRVVAFDTSDLERADFKSLIDGFRAAIGRAGEPGFITPEEARERLGLRRTPIHGTLNTGSPMRPNLLNLFKANARRGQFRAEANSLFVYDVIVGSDADAEWFGGVSPEAFTRALRAMTGPVSVRINSPGGDVFAGRAMAQAMREYPGEVTAHVDGVAASAASLLAVTPARCVMAPGSMLMIHQAWTIGLGNAGDFRQTADLLAKIDLTIADDYAAKSGRPAQEFAALMAAETWFTPAQAIAMGLADEIAADLRAARPEAGVEARWDLSAYSHAPNTAFDPSLADADVARIAAQIVLQLDARQTPAPAPTPSRTVAGNWQPGCSPPLPRRPRRRQRPASRRPILEQRKTGCTAFRRSANSARRKQNPCTTWWASPPGTLTSISRSMTRPWRRSTVSTPRSVASTRPTSASPTRR</sequence>
<dbReference type="GO" id="GO:0004176">
    <property type="term" value="F:ATP-dependent peptidase activity"/>
    <property type="evidence" value="ECO:0007669"/>
    <property type="project" value="TreeGrafter"/>
</dbReference>
<evidence type="ECO:0000313" key="5">
    <source>
        <dbReference type="EMBL" id="QQZ50300.1"/>
    </source>
</evidence>
<dbReference type="PANTHER" id="PTHR10381">
    <property type="entry name" value="ATP-DEPENDENT CLP PROTEASE PROTEOLYTIC SUBUNIT"/>
    <property type="match status" value="1"/>
</dbReference>
<dbReference type="GO" id="GO:0004252">
    <property type="term" value="F:serine-type endopeptidase activity"/>
    <property type="evidence" value="ECO:0007669"/>
    <property type="project" value="TreeGrafter"/>
</dbReference>
<feature type="compositionally biased region" description="Polar residues" evidence="4">
    <location>
        <begin position="394"/>
        <end position="414"/>
    </location>
</feature>
<dbReference type="NCBIfam" id="NF045542">
    <property type="entry name" value="Clp_rel_HeadMat"/>
    <property type="match status" value="1"/>
</dbReference>
<feature type="region of interest" description="Disordered" evidence="4">
    <location>
        <begin position="330"/>
        <end position="442"/>
    </location>
</feature>
<dbReference type="Gene3D" id="3.90.226.10">
    <property type="entry name" value="2-enoyl-CoA Hydratase, Chain A, domain 1"/>
    <property type="match status" value="1"/>
</dbReference>
<reference evidence="5" key="1">
    <citation type="submission" date="2021-01" db="EMBL/GenBank/DDBJ databases">
        <title>Genome sequence of Phenylobacterium sp. 20VBR1 isolated from a valley glaceir, Ny-Alesund, Svalbard.</title>
        <authorList>
            <person name="Thomas F.A."/>
            <person name="Krishnan K.P."/>
            <person name="Sinha R.K."/>
        </authorList>
    </citation>
    <scope>NUCLEOTIDE SEQUENCE</scope>
    <source>
        <strain evidence="5">20VBR1</strain>
    </source>
</reference>
<dbReference type="Pfam" id="PF00574">
    <property type="entry name" value="CLP_protease"/>
    <property type="match status" value="1"/>
</dbReference>
<evidence type="ECO:0000256" key="4">
    <source>
        <dbReference type="SAM" id="MobiDB-lite"/>
    </source>
</evidence>
<dbReference type="GO" id="GO:0009368">
    <property type="term" value="C:endopeptidase Clp complex"/>
    <property type="evidence" value="ECO:0007669"/>
    <property type="project" value="TreeGrafter"/>
</dbReference>
<dbReference type="InterPro" id="IPR023562">
    <property type="entry name" value="ClpP/TepA"/>
</dbReference>
<dbReference type="InterPro" id="IPR006944">
    <property type="entry name" value="Phage/GTA_portal"/>
</dbReference>
<feature type="compositionally biased region" description="Polar residues" evidence="4">
    <location>
        <begin position="421"/>
        <end position="442"/>
    </location>
</feature>
<evidence type="ECO:0000256" key="1">
    <source>
        <dbReference type="ARBA" id="ARBA00022670"/>
    </source>
</evidence>
<keyword evidence="2" id="KW-0378">Hydrolase</keyword>
<organism evidence="5">
    <name type="scientific">Phenylobacterium glaciei</name>
    <dbReference type="NCBI Taxonomy" id="2803784"/>
    <lineage>
        <taxon>Bacteria</taxon>
        <taxon>Pseudomonadati</taxon>
        <taxon>Pseudomonadota</taxon>
        <taxon>Alphaproteobacteria</taxon>
        <taxon>Caulobacterales</taxon>
        <taxon>Caulobacteraceae</taxon>
        <taxon>Phenylobacterium</taxon>
    </lineage>
</organism>
<dbReference type="Pfam" id="PF04860">
    <property type="entry name" value="Phage_portal"/>
    <property type="match status" value="1"/>
</dbReference>
<feature type="compositionally biased region" description="Basic residues" evidence="4">
    <location>
        <begin position="357"/>
        <end position="367"/>
    </location>
</feature>
<accession>A0A974S7T6</accession>
<dbReference type="GO" id="GO:0051117">
    <property type="term" value="F:ATPase binding"/>
    <property type="evidence" value="ECO:0007669"/>
    <property type="project" value="TreeGrafter"/>
</dbReference>
<gene>
    <name evidence="5" type="ORF">JKL49_00795</name>
</gene>